<keyword evidence="2" id="KW-1185">Reference proteome</keyword>
<name>A0A4E0QU03_FASHE</name>
<organism evidence="1 2">
    <name type="scientific">Fasciola hepatica</name>
    <name type="common">Liver fluke</name>
    <dbReference type="NCBI Taxonomy" id="6192"/>
    <lineage>
        <taxon>Eukaryota</taxon>
        <taxon>Metazoa</taxon>
        <taxon>Spiralia</taxon>
        <taxon>Lophotrochozoa</taxon>
        <taxon>Platyhelminthes</taxon>
        <taxon>Trematoda</taxon>
        <taxon>Digenea</taxon>
        <taxon>Plagiorchiida</taxon>
        <taxon>Echinostomata</taxon>
        <taxon>Echinostomatoidea</taxon>
        <taxon>Fasciolidae</taxon>
        <taxon>Fasciola</taxon>
    </lineage>
</organism>
<accession>A0A4E0QU03</accession>
<comment type="caution">
    <text evidence="1">The sequence shown here is derived from an EMBL/GenBank/DDBJ whole genome shotgun (WGS) entry which is preliminary data.</text>
</comment>
<sequence>MAIFDSSRVFIRLRQFNTHKCISQQYFRLISPEFVNPQLSLSSLYVYSV</sequence>
<reference evidence="1" key="1">
    <citation type="submission" date="2019-03" db="EMBL/GenBank/DDBJ databases">
        <title>Improved annotation for the trematode Fasciola hepatica.</title>
        <authorList>
            <person name="Choi Y.-J."/>
            <person name="Martin J."/>
            <person name="Mitreva M."/>
        </authorList>
    </citation>
    <scope>NUCLEOTIDE SEQUENCE [LARGE SCALE GENOMIC DNA]</scope>
</reference>
<evidence type="ECO:0000313" key="1">
    <source>
        <dbReference type="EMBL" id="THD18625.1"/>
    </source>
</evidence>
<dbReference type="Proteomes" id="UP000230066">
    <property type="component" value="Unassembled WGS sequence"/>
</dbReference>
<dbReference type="EMBL" id="JXXN02009597">
    <property type="protein sequence ID" value="THD18625.1"/>
    <property type="molecule type" value="Genomic_DNA"/>
</dbReference>
<dbReference type="AlphaFoldDB" id="A0A4E0QU03"/>
<protein>
    <submittedName>
        <fullName evidence="1">Uncharacterized protein</fullName>
    </submittedName>
</protein>
<proteinExistence type="predicted"/>
<evidence type="ECO:0000313" key="2">
    <source>
        <dbReference type="Proteomes" id="UP000230066"/>
    </source>
</evidence>
<gene>
    <name evidence="1" type="ORF">D915_010795</name>
</gene>